<organism evidence="1 2">
    <name type="scientific">Pelagimonas varians</name>
    <dbReference type="NCBI Taxonomy" id="696760"/>
    <lineage>
        <taxon>Bacteria</taxon>
        <taxon>Pseudomonadati</taxon>
        <taxon>Pseudomonadota</taxon>
        <taxon>Alphaproteobacteria</taxon>
        <taxon>Rhodobacterales</taxon>
        <taxon>Roseobacteraceae</taxon>
        <taxon>Pelagimonas</taxon>
    </lineage>
</organism>
<sequence>MLLRGFPKATIQYMSQHLETHEIGSAAQSRFSQVYKTERPRLAQSIISLDQVKQLFQ</sequence>
<keyword evidence="2" id="KW-1185">Reference proteome</keyword>
<proteinExistence type="predicted"/>
<reference evidence="1 2" key="1">
    <citation type="submission" date="2017-05" db="EMBL/GenBank/DDBJ databases">
        <authorList>
            <person name="Song R."/>
            <person name="Chenine A.L."/>
            <person name="Ruprecht R.M."/>
        </authorList>
    </citation>
    <scope>NUCLEOTIDE SEQUENCE [LARGE SCALE GENOMIC DNA]</scope>
    <source>
        <strain evidence="1 2">CECT 8663</strain>
    </source>
</reference>
<name>A0A238KVW5_9RHOB</name>
<dbReference type="Proteomes" id="UP000220836">
    <property type="component" value="Unassembled WGS sequence"/>
</dbReference>
<dbReference type="RefSeq" id="WP_170125893.1">
    <property type="nucleotide sequence ID" value="NZ_FXYH01000014.1"/>
</dbReference>
<dbReference type="EMBL" id="FXYH01000014">
    <property type="protein sequence ID" value="SMX46780.1"/>
    <property type="molecule type" value="Genomic_DNA"/>
</dbReference>
<dbReference type="AlphaFoldDB" id="A0A238KVW5"/>
<protein>
    <submittedName>
        <fullName evidence="1">Uncharacterized protein</fullName>
    </submittedName>
</protein>
<evidence type="ECO:0000313" key="2">
    <source>
        <dbReference type="Proteomes" id="UP000220836"/>
    </source>
</evidence>
<accession>A0A238KVW5</accession>
<evidence type="ECO:0000313" key="1">
    <source>
        <dbReference type="EMBL" id="SMX46780.1"/>
    </source>
</evidence>
<gene>
    <name evidence="1" type="ORF">PEV8663_03384</name>
</gene>